<gene>
    <name evidence="2" type="ORF">HJC23_006048</name>
</gene>
<protein>
    <recommendedName>
        <fullName evidence="4">RNA-directed RNA polymerase</fullName>
    </recommendedName>
</protein>
<sequence>MSSVVDGSIERGGSGSEASPSHLIQGMSSIDKNANEPGSKNNALDLTLSDDEDDPEDIMQSENHVDSRMLMTEQKNAHEPQSKYDADPEDIMRVHMTGRYNLRKRRAHKPQDKDVVVKISAVITPTKKRAGPKIEEPITNGYSSAEECSRFSGTEAHDAAISRYELQGSSSDEESLFGSSSEVNMDMSLKHQKESESREAKLPKPIKAATLVSLESYPDIMRQNKDDSYLSLKWGKCVVINETHYSEGPPDPELVKDNKKYEIFNSKLKEQHSIYNEDGMGKKYIRSCYRLMTKGVNLAIDLLASKACHLPGRKINCLHELEADLFEIIKDNGHLGCGLIPLQFLQEDILQGSAAARRAFAIQVRIIGPSDIGVAKGMLVAAQGIDKILLPESMIKVGPSRLSKEHMLHTNVILTVTQVFPYNPHTTMQRLLNPDHPNNHTFRKAPSPKQIVALKGLPGMTKTVLHTKDCTQSILKECPNDTLIPPTLDNADLDGDLYAVVWNNDILKTLQDRATSDIEELSDDEDLVGTRFQTKFNGPLLRPATVVGMVEHQMYRVKTNKTPAKYKDMTKEEIYGETLILDEVIGHRLRPTQFLFKWKGGRNEWVTMKDAKSMYLTDPPLQLLVYAEEKGLVGDNGPKDCKWLTMNLPSVELVKIEDHRELKSGKYEVLCVYEGGFEEWEPLQDVVKDGKLQVAQYAREKSLFEEKGWTEAWDYWLNVIQEMFSTGRSTDISGLMKALYRKYEDCYLSEEFGPKHRDTITWGRAYKQANRIQKHGGRIVLPLLYHLQIPKKWQSYVELA</sequence>
<feature type="compositionally biased region" description="Polar residues" evidence="1">
    <location>
        <begin position="26"/>
        <end position="44"/>
    </location>
</feature>
<dbReference type="EMBL" id="JABMIG020000115">
    <property type="protein sequence ID" value="KAL3791319.1"/>
    <property type="molecule type" value="Genomic_DNA"/>
</dbReference>
<proteinExistence type="predicted"/>
<evidence type="ECO:0008006" key="4">
    <source>
        <dbReference type="Google" id="ProtNLM"/>
    </source>
</evidence>
<keyword evidence="3" id="KW-1185">Reference proteome</keyword>
<evidence type="ECO:0000256" key="1">
    <source>
        <dbReference type="SAM" id="MobiDB-lite"/>
    </source>
</evidence>
<name>A0ABD3PTE1_9STRA</name>
<accession>A0ABD3PTE1</accession>
<organism evidence="2 3">
    <name type="scientific">Cyclotella cryptica</name>
    <dbReference type="NCBI Taxonomy" id="29204"/>
    <lineage>
        <taxon>Eukaryota</taxon>
        <taxon>Sar</taxon>
        <taxon>Stramenopiles</taxon>
        <taxon>Ochrophyta</taxon>
        <taxon>Bacillariophyta</taxon>
        <taxon>Coscinodiscophyceae</taxon>
        <taxon>Thalassiosirophycidae</taxon>
        <taxon>Stephanodiscales</taxon>
        <taxon>Stephanodiscaceae</taxon>
        <taxon>Cyclotella</taxon>
    </lineage>
</organism>
<reference evidence="2 3" key="1">
    <citation type="journal article" date="2020" name="G3 (Bethesda)">
        <title>Improved Reference Genome for Cyclotella cryptica CCMP332, a Model for Cell Wall Morphogenesis, Salinity Adaptation, and Lipid Production in Diatoms (Bacillariophyta).</title>
        <authorList>
            <person name="Roberts W.R."/>
            <person name="Downey K.M."/>
            <person name="Ruck E.C."/>
            <person name="Traller J.C."/>
            <person name="Alverson A.J."/>
        </authorList>
    </citation>
    <scope>NUCLEOTIDE SEQUENCE [LARGE SCALE GENOMIC DNA]</scope>
    <source>
        <strain evidence="2 3">CCMP332</strain>
    </source>
</reference>
<comment type="caution">
    <text evidence="2">The sequence shown here is derived from an EMBL/GenBank/DDBJ whole genome shotgun (WGS) entry which is preliminary data.</text>
</comment>
<feature type="compositionally biased region" description="Acidic residues" evidence="1">
    <location>
        <begin position="48"/>
        <end position="59"/>
    </location>
</feature>
<evidence type="ECO:0000313" key="3">
    <source>
        <dbReference type="Proteomes" id="UP001516023"/>
    </source>
</evidence>
<dbReference type="AlphaFoldDB" id="A0ABD3PTE1"/>
<feature type="region of interest" description="Disordered" evidence="1">
    <location>
        <begin position="1"/>
        <end position="88"/>
    </location>
</feature>
<feature type="compositionally biased region" description="Basic and acidic residues" evidence="1">
    <location>
        <begin position="75"/>
        <end position="88"/>
    </location>
</feature>
<dbReference type="Proteomes" id="UP001516023">
    <property type="component" value="Unassembled WGS sequence"/>
</dbReference>
<evidence type="ECO:0000313" key="2">
    <source>
        <dbReference type="EMBL" id="KAL3791319.1"/>
    </source>
</evidence>